<evidence type="ECO:0000256" key="3">
    <source>
        <dbReference type="ARBA" id="ARBA00022692"/>
    </source>
</evidence>
<evidence type="ECO:0000256" key="1">
    <source>
        <dbReference type="ARBA" id="ARBA00004370"/>
    </source>
</evidence>
<dbReference type="OrthoDB" id="10038436at2759"/>
<accession>A0A7M5X4E7</accession>
<dbReference type="PANTHER" id="PTHR14948:SF44">
    <property type="entry name" value="PROLINE-RICH TRANSMEMBRANE PROTEIN 1-LIKE"/>
    <property type="match status" value="1"/>
</dbReference>
<protein>
    <submittedName>
        <fullName evidence="7">Uncharacterized protein</fullName>
    </submittedName>
</protein>
<dbReference type="EnsemblMetazoa" id="CLYHEMT017580.1">
    <property type="protein sequence ID" value="CLYHEMP017580.1"/>
    <property type="gene ID" value="CLYHEMG017580"/>
</dbReference>
<keyword evidence="3 6" id="KW-0812">Transmembrane</keyword>
<dbReference type="Proteomes" id="UP000594262">
    <property type="component" value="Unplaced"/>
</dbReference>
<evidence type="ECO:0000256" key="4">
    <source>
        <dbReference type="ARBA" id="ARBA00022989"/>
    </source>
</evidence>
<dbReference type="InterPro" id="IPR007593">
    <property type="entry name" value="CD225/Dispanin_fam"/>
</dbReference>
<organism evidence="7 8">
    <name type="scientific">Clytia hemisphaerica</name>
    <dbReference type="NCBI Taxonomy" id="252671"/>
    <lineage>
        <taxon>Eukaryota</taxon>
        <taxon>Metazoa</taxon>
        <taxon>Cnidaria</taxon>
        <taxon>Hydrozoa</taxon>
        <taxon>Hydroidolina</taxon>
        <taxon>Leptothecata</taxon>
        <taxon>Obeliida</taxon>
        <taxon>Clytiidae</taxon>
        <taxon>Clytia</taxon>
    </lineage>
</organism>
<feature type="transmembrane region" description="Helical" evidence="6">
    <location>
        <begin position="97"/>
        <end position="119"/>
    </location>
</feature>
<sequence>MELENHFHNHEGADYTPLPPVTQQPDTLRIEMQRMQGTQNPDLTVPPTHFGMAFLMCYFCCLPLGIYALAESNSVYIAIQNGDFEEAHRRSKHVKKVIWVGCLLGPVGMIVSGFLYYFIIMQRLQNQV</sequence>
<feature type="transmembrane region" description="Helical" evidence="6">
    <location>
        <begin position="50"/>
        <end position="70"/>
    </location>
</feature>
<dbReference type="GeneID" id="136813755"/>
<proteinExistence type="inferred from homology"/>
<name>A0A7M5X4E7_9CNID</name>
<evidence type="ECO:0000256" key="6">
    <source>
        <dbReference type="SAM" id="Phobius"/>
    </source>
</evidence>
<dbReference type="RefSeq" id="XP_066926350.1">
    <property type="nucleotide sequence ID" value="XM_067070249.1"/>
</dbReference>
<evidence type="ECO:0000256" key="5">
    <source>
        <dbReference type="ARBA" id="ARBA00023136"/>
    </source>
</evidence>
<reference evidence="7" key="1">
    <citation type="submission" date="2021-01" db="UniProtKB">
        <authorList>
            <consortium name="EnsemblMetazoa"/>
        </authorList>
    </citation>
    <scope>IDENTIFICATION</scope>
</reference>
<evidence type="ECO:0000256" key="2">
    <source>
        <dbReference type="ARBA" id="ARBA00006843"/>
    </source>
</evidence>
<keyword evidence="8" id="KW-1185">Reference proteome</keyword>
<dbReference type="InterPro" id="IPR051423">
    <property type="entry name" value="CD225/Dispanin"/>
</dbReference>
<comment type="similarity">
    <text evidence="2">Belongs to the CD225/Dispanin family.</text>
</comment>
<dbReference type="GO" id="GO:0016020">
    <property type="term" value="C:membrane"/>
    <property type="evidence" value="ECO:0007669"/>
    <property type="project" value="UniProtKB-SubCell"/>
</dbReference>
<keyword evidence="5 6" id="KW-0472">Membrane</keyword>
<dbReference type="PANTHER" id="PTHR14948">
    <property type="entry name" value="NG5"/>
    <property type="match status" value="1"/>
</dbReference>
<keyword evidence="4 6" id="KW-1133">Transmembrane helix</keyword>
<evidence type="ECO:0000313" key="8">
    <source>
        <dbReference type="Proteomes" id="UP000594262"/>
    </source>
</evidence>
<dbReference type="Pfam" id="PF04505">
    <property type="entry name" value="CD225"/>
    <property type="match status" value="1"/>
</dbReference>
<dbReference type="AlphaFoldDB" id="A0A7M5X4E7"/>
<evidence type="ECO:0000313" key="7">
    <source>
        <dbReference type="EnsemblMetazoa" id="CLYHEMP017580.1"/>
    </source>
</evidence>
<comment type="subcellular location">
    <subcellularLocation>
        <location evidence="1">Membrane</location>
    </subcellularLocation>
</comment>